<dbReference type="PROSITE" id="PS50010">
    <property type="entry name" value="DH_2"/>
    <property type="match status" value="1"/>
</dbReference>
<dbReference type="GO" id="GO:0005737">
    <property type="term" value="C:cytoplasm"/>
    <property type="evidence" value="ECO:0007669"/>
    <property type="project" value="UniProtKB-SubCell"/>
</dbReference>
<dbReference type="EMBL" id="CAJNOR010000119">
    <property type="protein sequence ID" value="CAF0805370.1"/>
    <property type="molecule type" value="Genomic_DNA"/>
</dbReference>
<gene>
    <name evidence="6" type="ORF">EDS130_LOCUS2623</name>
    <name evidence="7" type="ORF">XAT740_LOCUS3188</name>
</gene>
<evidence type="ECO:0000313" key="8">
    <source>
        <dbReference type="Proteomes" id="UP000663828"/>
    </source>
</evidence>
<evidence type="ECO:0000313" key="9">
    <source>
        <dbReference type="Proteomes" id="UP000663852"/>
    </source>
</evidence>
<dbReference type="EMBL" id="CAJNOJ010000006">
    <property type="protein sequence ID" value="CAF0757452.1"/>
    <property type="molecule type" value="Genomic_DNA"/>
</dbReference>
<evidence type="ECO:0000313" key="6">
    <source>
        <dbReference type="EMBL" id="CAF0757452.1"/>
    </source>
</evidence>
<dbReference type="InterPro" id="IPR035892">
    <property type="entry name" value="C2_domain_sf"/>
</dbReference>
<evidence type="ECO:0000259" key="5">
    <source>
        <dbReference type="PROSITE" id="PS50010"/>
    </source>
</evidence>
<feature type="domain" description="DH" evidence="5">
    <location>
        <begin position="94"/>
        <end position="279"/>
    </location>
</feature>
<dbReference type="Proteomes" id="UP000663852">
    <property type="component" value="Unassembled WGS sequence"/>
</dbReference>
<organism evidence="6 9">
    <name type="scientific">Adineta ricciae</name>
    <name type="common">Rotifer</name>
    <dbReference type="NCBI Taxonomy" id="249248"/>
    <lineage>
        <taxon>Eukaryota</taxon>
        <taxon>Metazoa</taxon>
        <taxon>Spiralia</taxon>
        <taxon>Gnathifera</taxon>
        <taxon>Rotifera</taxon>
        <taxon>Eurotatoria</taxon>
        <taxon>Bdelloidea</taxon>
        <taxon>Adinetida</taxon>
        <taxon>Adinetidae</taxon>
        <taxon>Adineta</taxon>
    </lineage>
</organism>
<dbReference type="InterPro" id="IPR035899">
    <property type="entry name" value="DBL_dom_sf"/>
</dbReference>
<dbReference type="SMART" id="SM00325">
    <property type="entry name" value="RhoGEF"/>
    <property type="match status" value="1"/>
</dbReference>
<feature type="coiled-coil region" evidence="3">
    <location>
        <begin position="259"/>
        <end position="286"/>
    </location>
</feature>
<dbReference type="GO" id="GO:0035025">
    <property type="term" value="P:positive regulation of Rho protein signal transduction"/>
    <property type="evidence" value="ECO:0007669"/>
    <property type="project" value="TreeGrafter"/>
</dbReference>
<sequence length="629" mass="73674">MISTRLSSRSYQSIMNDETSGDDLATFNHNSSSSMLYRRFNIHYISQEYVFRKETSCAMIKTEPIEREQSILKNSDIEHSISTESLKNLMPMIPKNIAIIELISSEQRFVYDMKNILKTYITPLLNNNILPSSHIDALFLNWPSLTRTHEKLANALITTLKTDGEQISIGKILCEFIPDLTAEYEVYFRFHPTAMKCFREQLRLCSKFRTFMQQTKEQTYGIGTMGDANILTLPLQRIAKYPVLISQILKNASNDSCEFKDLNDSLKKANELRETINNAIDEEINRAKFEWLQKHVDCSKINETIIFNSLTHFGDQRKLIHYSLIHLSKSAHELLYAMLFNDFLLLARLKRPLFTKVLQVVNRTMFNHRQEQRDVFLKFSVQQSTIDWFDSPNADHLYLFVYKTPIMLHEIRNLRLIENDSTGFQFDYRGRQITLFASTTNERFLWTKSIQDAIHICRQRRVVTSMFRAPESNWNSDHCRPIGKVFIREINAMYLPSSPVHKNGNNPYCIIEMNNNQRQTTPILCDTSKVQWQVAFRFFVCDIHKEKIKFSIYNRSKYTTDRLLGSVDIPLTLLTERRNLSEDSLSIYSSTASHFSDMSSLNWKVRRFYLQHSSNNSQISIKCLLNWND</sequence>
<dbReference type="PANTHER" id="PTHR46006">
    <property type="entry name" value="RHO GUANINE NUCLEOTIDE EXCHANGE FACTOR AT 64C, ISOFORM A"/>
    <property type="match status" value="1"/>
</dbReference>
<dbReference type="InterPro" id="IPR051480">
    <property type="entry name" value="Endocytic_GEF_Adapter"/>
</dbReference>
<dbReference type="GO" id="GO:0005085">
    <property type="term" value="F:guanyl-nucleotide exchange factor activity"/>
    <property type="evidence" value="ECO:0007669"/>
    <property type="project" value="InterPro"/>
</dbReference>
<name>A0A813PQD8_ADIRI</name>
<dbReference type="Gene3D" id="1.20.900.10">
    <property type="entry name" value="Dbl homology (DH) domain"/>
    <property type="match status" value="1"/>
</dbReference>
<evidence type="ECO:0000256" key="3">
    <source>
        <dbReference type="SAM" id="Coils"/>
    </source>
</evidence>
<dbReference type="SUPFAM" id="SSF49562">
    <property type="entry name" value="C2 domain (Calcium/lipid-binding domain, CaLB)"/>
    <property type="match status" value="1"/>
</dbReference>
<dbReference type="Proteomes" id="UP000663828">
    <property type="component" value="Unassembled WGS sequence"/>
</dbReference>
<feature type="domain" description="C2" evidence="4">
    <location>
        <begin position="468"/>
        <end position="584"/>
    </location>
</feature>
<dbReference type="Gene3D" id="2.60.40.150">
    <property type="entry name" value="C2 domain"/>
    <property type="match status" value="1"/>
</dbReference>
<evidence type="ECO:0000256" key="1">
    <source>
        <dbReference type="ARBA" id="ARBA00004496"/>
    </source>
</evidence>
<dbReference type="InterPro" id="IPR011993">
    <property type="entry name" value="PH-like_dom_sf"/>
</dbReference>
<dbReference type="Pfam" id="PF00621">
    <property type="entry name" value="RhoGEF"/>
    <property type="match status" value="1"/>
</dbReference>
<evidence type="ECO:0000313" key="7">
    <source>
        <dbReference type="EMBL" id="CAF0805370.1"/>
    </source>
</evidence>
<reference evidence="6" key="1">
    <citation type="submission" date="2021-02" db="EMBL/GenBank/DDBJ databases">
        <authorList>
            <person name="Nowell W R."/>
        </authorList>
    </citation>
    <scope>NUCLEOTIDE SEQUENCE</scope>
</reference>
<dbReference type="SUPFAM" id="SSF48065">
    <property type="entry name" value="DBL homology domain (DH-domain)"/>
    <property type="match status" value="1"/>
</dbReference>
<dbReference type="PROSITE" id="PS50004">
    <property type="entry name" value="C2"/>
    <property type="match status" value="1"/>
</dbReference>
<dbReference type="SMART" id="SM00239">
    <property type="entry name" value="C2"/>
    <property type="match status" value="1"/>
</dbReference>
<dbReference type="CDD" id="cd00030">
    <property type="entry name" value="C2"/>
    <property type="match status" value="1"/>
</dbReference>
<dbReference type="OrthoDB" id="2015333at2759"/>
<keyword evidence="2" id="KW-0963">Cytoplasm</keyword>
<dbReference type="PANTHER" id="PTHR46006:SF6">
    <property type="entry name" value="INTERSECTIN-2 ISOFORM X1"/>
    <property type="match status" value="1"/>
</dbReference>
<dbReference type="InterPro" id="IPR000008">
    <property type="entry name" value="C2_dom"/>
</dbReference>
<dbReference type="SUPFAM" id="SSF50729">
    <property type="entry name" value="PH domain-like"/>
    <property type="match status" value="1"/>
</dbReference>
<protein>
    <submittedName>
        <fullName evidence="6">Uncharacterized protein</fullName>
    </submittedName>
</protein>
<keyword evidence="3" id="KW-0175">Coiled coil</keyword>
<evidence type="ECO:0000256" key="2">
    <source>
        <dbReference type="ARBA" id="ARBA00022490"/>
    </source>
</evidence>
<keyword evidence="8" id="KW-1185">Reference proteome</keyword>
<accession>A0A813PQD8</accession>
<dbReference type="Pfam" id="PF16652">
    <property type="entry name" value="PH_13"/>
    <property type="match status" value="1"/>
</dbReference>
<dbReference type="Pfam" id="PF00168">
    <property type="entry name" value="C2"/>
    <property type="match status" value="1"/>
</dbReference>
<evidence type="ECO:0000259" key="4">
    <source>
        <dbReference type="PROSITE" id="PS50004"/>
    </source>
</evidence>
<dbReference type="AlphaFoldDB" id="A0A813PQD8"/>
<comment type="subcellular location">
    <subcellularLocation>
        <location evidence="1">Cytoplasm</location>
    </subcellularLocation>
</comment>
<dbReference type="InterPro" id="IPR001849">
    <property type="entry name" value="PH_domain"/>
</dbReference>
<dbReference type="InterPro" id="IPR000219">
    <property type="entry name" value="DH_dom"/>
</dbReference>
<proteinExistence type="predicted"/>
<dbReference type="Gene3D" id="2.30.29.30">
    <property type="entry name" value="Pleckstrin-homology domain (PH domain)/Phosphotyrosine-binding domain (PTB)"/>
    <property type="match status" value="1"/>
</dbReference>
<comment type="caution">
    <text evidence="6">The sequence shown here is derived from an EMBL/GenBank/DDBJ whole genome shotgun (WGS) entry which is preliminary data.</text>
</comment>